<protein>
    <recommendedName>
        <fullName evidence="3">Lachrymatory factor synthase</fullName>
    </recommendedName>
</protein>
<gene>
    <name evidence="1" type="ORF">KP509_39G052100</name>
</gene>
<dbReference type="InterPro" id="IPR053249">
    <property type="entry name" value="LFS"/>
</dbReference>
<reference evidence="1" key="1">
    <citation type="submission" date="2021-08" db="EMBL/GenBank/DDBJ databases">
        <title>WGS assembly of Ceratopteris richardii.</title>
        <authorList>
            <person name="Marchant D.B."/>
            <person name="Chen G."/>
            <person name="Jenkins J."/>
            <person name="Shu S."/>
            <person name="Leebens-Mack J."/>
            <person name="Grimwood J."/>
            <person name="Schmutz J."/>
            <person name="Soltis P."/>
            <person name="Soltis D."/>
            <person name="Chen Z.-H."/>
        </authorList>
    </citation>
    <scope>NUCLEOTIDE SEQUENCE</scope>
    <source>
        <strain evidence="1">Whitten #5841</strain>
        <tissue evidence="1">Leaf</tissue>
    </source>
</reference>
<dbReference type="Pfam" id="PF10604">
    <property type="entry name" value="Polyketide_cyc2"/>
    <property type="match status" value="1"/>
</dbReference>
<dbReference type="AlphaFoldDB" id="A0A8T2Q1E5"/>
<proteinExistence type="predicted"/>
<dbReference type="InterPro" id="IPR023393">
    <property type="entry name" value="START-like_dom_sf"/>
</dbReference>
<organism evidence="1 2">
    <name type="scientific">Ceratopteris richardii</name>
    <name type="common">Triangle waterfern</name>
    <dbReference type="NCBI Taxonomy" id="49495"/>
    <lineage>
        <taxon>Eukaryota</taxon>
        <taxon>Viridiplantae</taxon>
        <taxon>Streptophyta</taxon>
        <taxon>Embryophyta</taxon>
        <taxon>Tracheophyta</taxon>
        <taxon>Polypodiopsida</taxon>
        <taxon>Polypodiidae</taxon>
        <taxon>Polypodiales</taxon>
        <taxon>Pteridineae</taxon>
        <taxon>Pteridaceae</taxon>
        <taxon>Parkerioideae</taxon>
        <taxon>Ceratopteris</taxon>
    </lineage>
</organism>
<evidence type="ECO:0008006" key="3">
    <source>
        <dbReference type="Google" id="ProtNLM"/>
    </source>
</evidence>
<dbReference type="EMBL" id="CM035444">
    <property type="protein sequence ID" value="KAH7277445.1"/>
    <property type="molecule type" value="Genomic_DNA"/>
</dbReference>
<dbReference type="CDD" id="cd07821">
    <property type="entry name" value="PYR_PYL_RCAR_like"/>
    <property type="match status" value="1"/>
</dbReference>
<keyword evidence="2" id="KW-1185">Reference proteome</keyword>
<dbReference type="PANTHER" id="PTHR33789:SF11">
    <property type="entry name" value="OS05G0202300 PROTEIN"/>
    <property type="match status" value="1"/>
</dbReference>
<evidence type="ECO:0000313" key="2">
    <source>
        <dbReference type="Proteomes" id="UP000825935"/>
    </source>
</evidence>
<accession>A0A8T2Q1E5</accession>
<name>A0A8T2Q1E5_CERRI</name>
<dbReference type="InterPro" id="IPR019587">
    <property type="entry name" value="Polyketide_cyclase/dehydratase"/>
</dbReference>
<dbReference type="PANTHER" id="PTHR33789">
    <property type="entry name" value="LACHRYMATORY-FACTOR SYNTHASE"/>
    <property type="match status" value="1"/>
</dbReference>
<sequence>MKRQEAVEIYCMDQDHCRFTLERKQKKSRENCSSIQDGLTHQMEDEIWEGIATREIEAPEGTIWELLSDFGQIQTWHTSAEICEIVEGENNKPGCVRYCAGGGRAIDGSPARWVKEKLLTLDFAGRHMTYCILDSSYGFQDYRASLSVMPGLQDVMPCVADEPNALVYWKFEMKSLPGVAPQELLRFIASIFAGMMYNLERAVWRSEETSAPLAKAVASCM</sequence>
<dbReference type="SUPFAM" id="SSF55961">
    <property type="entry name" value="Bet v1-like"/>
    <property type="match status" value="1"/>
</dbReference>
<dbReference type="OMA" id="RYCEGVP"/>
<dbReference type="OrthoDB" id="1929286at2759"/>
<comment type="caution">
    <text evidence="1">The sequence shown here is derived from an EMBL/GenBank/DDBJ whole genome shotgun (WGS) entry which is preliminary data.</text>
</comment>
<evidence type="ECO:0000313" key="1">
    <source>
        <dbReference type="EMBL" id="KAH7277446.1"/>
    </source>
</evidence>
<dbReference type="EMBL" id="CM035444">
    <property type="protein sequence ID" value="KAH7277446.1"/>
    <property type="molecule type" value="Genomic_DNA"/>
</dbReference>
<dbReference type="Proteomes" id="UP000825935">
    <property type="component" value="Chromosome 39"/>
</dbReference>
<dbReference type="Gene3D" id="3.30.530.20">
    <property type="match status" value="1"/>
</dbReference>